<evidence type="ECO:0000313" key="6">
    <source>
        <dbReference type="Proteomes" id="UP000217954"/>
    </source>
</evidence>
<evidence type="ECO:0000313" key="5">
    <source>
        <dbReference type="EMBL" id="BAY00188.1"/>
    </source>
</evidence>
<dbReference type="InterPro" id="IPR000792">
    <property type="entry name" value="Tscrpt_reg_LuxR_C"/>
</dbReference>
<keyword evidence="6" id="KW-1185">Reference proteome</keyword>
<dbReference type="CDD" id="cd06170">
    <property type="entry name" value="LuxR_C_like"/>
    <property type="match status" value="1"/>
</dbReference>
<dbReference type="PANTHER" id="PTHR44688:SF16">
    <property type="entry name" value="DNA-BINDING TRANSCRIPTIONAL ACTIVATOR DEVR_DOSR"/>
    <property type="match status" value="1"/>
</dbReference>
<dbReference type="PANTHER" id="PTHR44688">
    <property type="entry name" value="DNA-BINDING TRANSCRIPTIONAL ACTIVATOR DEVR_DOSR"/>
    <property type="match status" value="1"/>
</dbReference>
<dbReference type="InterPro" id="IPR036388">
    <property type="entry name" value="WH-like_DNA-bd_sf"/>
</dbReference>
<dbReference type="KEGG" id="mste:MSTE_04896"/>
<keyword evidence="3" id="KW-0804">Transcription</keyword>
<name>A0A1Z4F4S4_9MYCO</name>
<keyword evidence="1" id="KW-0805">Transcription regulation</keyword>
<dbReference type="GO" id="GO:0003677">
    <property type="term" value="F:DNA binding"/>
    <property type="evidence" value="ECO:0007669"/>
    <property type="project" value="UniProtKB-KW"/>
</dbReference>
<dbReference type="PROSITE" id="PS50043">
    <property type="entry name" value="HTH_LUXR_2"/>
    <property type="match status" value="1"/>
</dbReference>
<gene>
    <name evidence="5" type="ORF">MSTE_04896</name>
</gene>
<dbReference type="Pfam" id="PF00196">
    <property type="entry name" value="GerE"/>
    <property type="match status" value="1"/>
</dbReference>
<keyword evidence="2" id="KW-0238">DNA-binding</keyword>
<sequence>MRRARRPAEARPLLSTALAVFERHGAEALAALARAELRAAGVVSKSVRTTAGLESLTAQEQQIVRLVASGMTNRQIGDQLNLSPRTIASHLYHVYPKLGISRRHELRDLIT</sequence>
<dbReference type="GO" id="GO:0006355">
    <property type="term" value="P:regulation of DNA-templated transcription"/>
    <property type="evidence" value="ECO:0007669"/>
    <property type="project" value="InterPro"/>
</dbReference>
<evidence type="ECO:0000259" key="4">
    <source>
        <dbReference type="PROSITE" id="PS50043"/>
    </source>
</evidence>
<dbReference type="PRINTS" id="PR00038">
    <property type="entry name" value="HTHLUXR"/>
</dbReference>
<dbReference type="EMBL" id="AP018165">
    <property type="protein sequence ID" value="BAY00188.1"/>
    <property type="molecule type" value="Genomic_DNA"/>
</dbReference>
<dbReference type="InterPro" id="IPR016032">
    <property type="entry name" value="Sig_transdc_resp-reg_C-effctor"/>
</dbReference>
<dbReference type="SUPFAM" id="SSF46894">
    <property type="entry name" value="C-terminal effector domain of the bipartite response regulators"/>
    <property type="match status" value="1"/>
</dbReference>
<evidence type="ECO:0000256" key="2">
    <source>
        <dbReference type="ARBA" id="ARBA00023125"/>
    </source>
</evidence>
<dbReference type="Gene3D" id="1.10.10.10">
    <property type="entry name" value="Winged helix-like DNA-binding domain superfamily/Winged helix DNA-binding domain"/>
    <property type="match status" value="1"/>
</dbReference>
<protein>
    <submittedName>
        <fullName evidence="5">Transcriptional regulator</fullName>
    </submittedName>
</protein>
<feature type="domain" description="HTH luxR-type" evidence="4">
    <location>
        <begin position="49"/>
        <end position="111"/>
    </location>
</feature>
<evidence type="ECO:0000256" key="1">
    <source>
        <dbReference type="ARBA" id="ARBA00023015"/>
    </source>
</evidence>
<dbReference type="OrthoDB" id="9808843at2"/>
<dbReference type="PROSITE" id="PS00622">
    <property type="entry name" value="HTH_LUXR_1"/>
    <property type="match status" value="1"/>
</dbReference>
<dbReference type="AlphaFoldDB" id="A0A1Z4F4S4"/>
<reference evidence="6" key="1">
    <citation type="journal article" date="2017" name="Genome Announc.">
        <title>Complete Genome Sequence of Mycobacterium stephanolepidis.</title>
        <authorList>
            <person name="Fukano H."/>
            <person name="Yoshida M."/>
            <person name="Katayama Y."/>
            <person name="Omatsu T."/>
            <person name="Mizutani T."/>
            <person name="Kurata O."/>
            <person name="Wada S."/>
            <person name="Hoshino Y."/>
        </authorList>
    </citation>
    <scope>NUCLEOTIDE SEQUENCE [LARGE SCALE GENOMIC DNA]</scope>
    <source>
        <strain evidence="6">NJB0901</strain>
    </source>
</reference>
<evidence type="ECO:0000256" key="3">
    <source>
        <dbReference type="ARBA" id="ARBA00023163"/>
    </source>
</evidence>
<proteinExistence type="predicted"/>
<reference evidence="5 6" key="2">
    <citation type="journal article" date="2017" name="Int. J. Syst. Evol. Microbiol.">
        <title>Mycobacterium stephanolepidis sp. nov., a rapidly growing species related to Mycobacterium chelonae, isolated from marine teleost fish, Stephanolepis cirrhifer.</title>
        <authorList>
            <person name="Fukano H."/>
            <person name="Wada S."/>
            <person name="Kurata O."/>
            <person name="Katayama K."/>
            <person name="Fujiwara N."/>
            <person name="Hoshino Y."/>
        </authorList>
    </citation>
    <scope>NUCLEOTIDE SEQUENCE [LARGE SCALE GENOMIC DNA]</scope>
    <source>
        <strain evidence="5 6">NJB0901</strain>
    </source>
</reference>
<organism evidence="5 6">
    <name type="scientific">[Mycobacterium] stephanolepidis</name>
    <dbReference type="NCBI Taxonomy" id="1520670"/>
    <lineage>
        <taxon>Bacteria</taxon>
        <taxon>Bacillati</taxon>
        <taxon>Actinomycetota</taxon>
        <taxon>Actinomycetes</taxon>
        <taxon>Mycobacteriales</taxon>
        <taxon>Mycobacteriaceae</taxon>
        <taxon>Mycobacteroides</taxon>
    </lineage>
</organism>
<dbReference type="Proteomes" id="UP000217954">
    <property type="component" value="Chromosome"/>
</dbReference>
<dbReference type="SMART" id="SM00421">
    <property type="entry name" value="HTH_LUXR"/>
    <property type="match status" value="1"/>
</dbReference>
<dbReference type="RefSeq" id="WP_157997739.1">
    <property type="nucleotide sequence ID" value="NZ_AP018165.1"/>
</dbReference>
<accession>A0A1Z4F4S4</accession>